<evidence type="ECO:0000313" key="2">
    <source>
        <dbReference type="EMBL" id="KAK0580115.1"/>
    </source>
</evidence>
<dbReference type="EMBL" id="JAUESC010000385">
    <property type="protein sequence ID" value="KAK0580115.1"/>
    <property type="molecule type" value="Genomic_DNA"/>
</dbReference>
<comment type="caution">
    <text evidence="2">The sequence shown here is derived from an EMBL/GenBank/DDBJ whole genome shotgun (WGS) entry which is preliminary data.</text>
</comment>
<protein>
    <submittedName>
        <fullName evidence="2">Uncharacterized protein</fullName>
    </submittedName>
</protein>
<feature type="compositionally biased region" description="Basic residues" evidence="1">
    <location>
        <begin position="96"/>
        <end position="120"/>
    </location>
</feature>
<dbReference type="AlphaFoldDB" id="A0AA39RTZ0"/>
<reference evidence="2" key="2">
    <citation type="submission" date="2023-06" db="EMBL/GenBank/DDBJ databases">
        <authorList>
            <person name="Swenson N.G."/>
            <person name="Wegrzyn J.L."/>
            <person name="Mcevoy S.L."/>
        </authorList>
    </citation>
    <scope>NUCLEOTIDE SEQUENCE</scope>
    <source>
        <strain evidence="2">NS2018</strain>
        <tissue evidence="2">Leaf</tissue>
    </source>
</reference>
<reference evidence="2" key="1">
    <citation type="journal article" date="2022" name="Plant J.">
        <title>Strategies of tolerance reflected in two North American maple genomes.</title>
        <authorList>
            <person name="McEvoy S.L."/>
            <person name="Sezen U.U."/>
            <person name="Trouern-Trend A."/>
            <person name="McMahon S.M."/>
            <person name="Schaberg P.G."/>
            <person name="Yang J."/>
            <person name="Wegrzyn J.L."/>
            <person name="Swenson N.G."/>
        </authorList>
    </citation>
    <scope>NUCLEOTIDE SEQUENCE</scope>
    <source>
        <strain evidence="2">NS2018</strain>
    </source>
</reference>
<keyword evidence="3" id="KW-1185">Reference proteome</keyword>
<accession>A0AA39RTZ0</accession>
<dbReference type="PANTHER" id="PTHR36320:SF1">
    <property type="entry name" value="OS04G0611300 PROTEIN"/>
    <property type="match status" value="1"/>
</dbReference>
<dbReference type="Proteomes" id="UP001168877">
    <property type="component" value="Unassembled WGS sequence"/>
</dbReference>
<sequence length="120" mass="13373">MAKSMRSKKVKRLRALRRDIVQPLYDKKDEAKFAAQEAALAAPKLPVRLPKDTSSSASMDVATTSTLPDLNNMEMEMDDGNQSKSSLKPSGGIGKKSLKKRKVVKDKRRGKGWKKTQRSI</sequence>
<feature type="region of interest" description="Disordered" evidence="1">
    <location>
        <begin position="46"/>
        <end position="120"/>
    </location>
</feature>
<organism evidence="2 3">
    <name type="scientific">Acer saccharum</name>
    <name type="common">Sugar maple</name>
    <dbReference type="NCBI Taxonomy" id="4024"/>
    <lineage>
        <taxon>Eukaryota</taxon>
        <taxon>Viridiplantae</taxon>
        <taxon>Streptophyta</taxon>
        <taxon>Embryophyta</taxon>
        <taxon>Tracheophyta</taxon>
        <taxon>Spermatophyta</taxon>
        <taxon>Magnoliopsida</taxon>
        <taxon>eudicotyledons</taxon>
        <taxon>Gunneridae</taxon>
        <taxon>Pentapetalae</taxon>
        <taxon>rosids</taxon>
        <taxon>malvids</taxon>
        <taxon>Sapindales</taxon>
        <taxon>Sapindaceae</taxon>
        <taxon>Hippocastanoideae</taxon>
        <taxon>Acereae</taxon>
        <taxon>Acer</taxon>
    </lineage>
</organism>
<evidence type="ECO:0000313" key="3">
    <source>
        <dbReference type="Proteomes" id="UP001168877"/>
    </source>
</evidence>
<proteinExistence type="predicted"/>
<dbReference type="PANTHER" id="PTHR36320">
    <property type="entry name" value="OS04G0611300 PROTEIN"/>
    <property type="match status" value="1"/>
</dbReference>
<evidence type="ECO:0000256" key="1">
    <source>
        <dbReference type="SAM" id="MobiDB-lite"/>
    </source>
</evidence>
<feature type="compositionally biased region" description="Polar residues" evidence="1">
    <location>
        <begin position="52"/>
        <end position="69"/>
    </location>
</feature>
<gene>
    <name evidence="2" type="ORF">LWI29_036554</name>
</gene>
<name>A0AA39RTZ0_ACESA</name>